<dbReference type="PROSITE" id="PS51257">
    <property type="entry name" value="PROKAR_LIPOPROTEIN"/>
    <property type="match status" value="1"/>
</dbReference>
<dbReference type="RefSeq" id="WP_305028550.1">
    <property type="nucleotide sequence ID" value="NZ_JAUQTA010000002.1"/>
</dbReference>
<feature type="compositionally biased region" description="Basic and acidic residues" evidence="1">
    <location>
        <begin position="78"/>
        <end position="89"/>
    </location>
</feature>
<evidence type="ECO:0000256" key="2">
    <source>
        <dbReference type="SAM" id="SignalP"/>
    </source>
</evidence>
<comment type="caution">
    <text evidence="3">The sequence shown here is derived from an EMBL/GenBank/DDBJ whole genome shotgun (WGS) entry which is preliminary data.</text>
</comment>
<accession>A0ABT9B2Q7</accession>
<proteinExistence type="predicted"/>
<keyword evidence="2" id="KW-0732">Signal</keyword>
<evidence type="ECO:0000256" key="1">
    <source>
        <dbReference type="SAM" id="MobiDB-lite"/>
    </source>
</evidence>
<dbReference type="Proteomes" id="UP001233314">
    <property type="component" value="Unassembled WGS sequence"/>
</dbReference>
<sequence length="89" mass="9543">MRRLSVLLVPAALLLAACGGGSDAPSGSALPTTTRQFVQQVWNGWTDADRASTCHDYKVDPARTITHLFPESSGIPESDVKDLLSRSCK</sequence>
<feature type="signal peptide" evidence="2">
    <location>
        <begin position="1"/>
        <end position="24"/>
    </location>
</feature>
<organism evidence="3 4">
    <name type="scientific">Nocardioides jiangxiensis</name>
    <dbReference type="NCBI Taxonomy" id="3064524"/>
    <lineage>
        <taxon>Bacteria</taxon>
        <taxon>Bacillati</taxon>
        <taxon>Actinomycetota</taxon>
        <taxon>Actinomycetes</taxon>
        <taxon>Propionibacteriales</taxon>
        <taxon>Nocardioidaceae</taxon>
        <taxon>Nocardioides</taxon>
    </lineage>
</organism>
<gene>
    <name evidence="3" type="ORF">Q5722_12250</name>
</gene>
<name>A0ABT9B2Q7_9ACTN</name>
<feature type="chain" id="PRO_5047413957" description="HNH endonuclease" evidence="2">
    <location>
        <begin position="25"/>
        <end position="89"/>
    </location>
</feature>
<dbReference type="EMBL" id="JAUQTA010000002">
    <property type="protein sequence ID" value="MDO7869135.1"/>
    <property type="molecule type" value="Genomic_DNA"/>
</dbReference>
<keyword evidence="4" id="KW-1185">Reference proteome</keyword>
<evidence type="ECO:0008006" key="5">
    <source>
        <dbReference type="Google" id="ProtNLM"/>
    </source>
</evidence>
<feature type="region of interest" description="Disordered" evidence="1">
    <location>
        <begin position="70"/>
        <end position="89"/>
    </location>
</feature>
<reference evidence="3 4" key="1">
    <citation type="submission" date="2023-07" db="EMBL/GenBank/DDBJ databases">
        <title>Nocardioides sp. nov WY-20 isolated from soil.</title>
        <authorList>
            <person name="Liu B."/>
            <person name="Wan Y."/>
        </authorList>
    </citation>
    <scope>NUCLEOTIDE SEQUENCE [LARGE SCALE GENOMIC DNA]</scope>
    <source>
        <strain evidence="3 4">WY-20</strain>
    </source>
</reference>
<evidence type="ECO:0000313" key="3">
    <source>
        <dbReference type="EMBL" id="MDO7869135.1"/>
    </source>
</evidence>
<evidence type="ECO:0000313" key="4">
    <source>
        <dbReference type="Proteomes" id="UP001233314"/>
    </source>
</evidence>
<protein>
    <recommendedName>
        <fullName evidence="5">HNH endonuclease</fullName>
    </recommendedName>
</protein>